<dbReference type="Proteomes" id="UP000322976">
    <property type="component" value="Unassembled WGS sequence"/>
</dbReference>
<evidence type="ECO:0000313" key="1">
    <source>
        <dbReference type="EMBL" id="TZE82025.1"/>
    </source>
</evidence>
<reference evidence="1 2" key="1">
    <citation type="submission" date="2019-08" db="EMBL/GenBank/DDBJ databases">
        <title>Calorimonas adulescens gen. nov., sp. nov., an anaerobic thermophilic bacterium from Sakhalin hot spring.</title>
        <authorList>
            <person name="Khomyakova M.A."/>
            <person name="Merkel A.Y."/>
            <person name="Novikov A."/>
            <person name="Bonch-Osmolovskaya E.A."/>
            <person name="Slobodkin A.I."/>
        </authorList>
    </citation>
    <scope>NUCLEOTIDE SEQUENCE [LARGE SCALE GENOMIC DNA]</scope>
    <source>
        <strain evidence="1 2">A05MB</strain>
    </source>
</reference>
<sequence>MFIKVLMEAMECEFVRTDTIFIDATHIKASANKNKYIKKMAEQRAIKYKRKLLNEINTKRKAKKNYSSCPTKDQ</sequence>
<evidence type="ECO:0008006" key="3">
    <source>
        <dbReference type="Google" id="ProtNLM"/>
    </source>
</evidence>
<gene>
    <name evidence="1" type="ORF">FWJ32_07280</name>
</gene>
<keyword evidence="2" id="KW-1185">Reference proteome</keyword>
<name>A0A5D8QBC3_9THEO</name>
<evidence type="ECO:0000313" key="2">
    <source>
        <dbReference type="Proteomes" id="UP000322976"/>
    </source>
</evidence>
<comment type="caution">
    <text evidence="1">The sequence shown here is derived from an EMBL/GenBank/DDBJ whole genome shotgun (WGS) entry which is preliminary data.</text>
</comment>
<organism evidence="1 2">
    <name type="scientific">Calorimonas adulescens</name>
    <dbReference type="NCBI Taxonomy" id="2606906"/>
    <lineage>
        <taxon>Bacteria</taxon>
        <taxon>Bacillati</taxon>
        <taxon>Bacillota</taxon>
        <taxon>Clostridia</taxon>
        <taxon>Thermoanaerobacterales</taxon>
        <taxon>Thermoanaerobacteraceae</taxon>
        <taxon>Calorimonas</taxon>
    </lineage>
</organism>
<protein>
    <recommendedName>
        <fullName evidence="3">Transposase</fullName>
    </recommendedName>
</protein>
<dbReference type="EMBL" id="VTPS01000009">
    <property type="protein sequence ID" value="TZE82025.1"/>
    <property type="molecule type" value="Genomic_DNA"/>
</dbReference>
<dbReference type="AlphaFoldDB" id="A0A5D8QBC3"/>
<accession>A0A5D8QBC3</accession>
<proteinExistence type="predicted"/>